<dbReference type="PANTHER" id="PTHR43648">
    <property type="entry name" value="ELECTRON TRANSFER FLAVOPROTEIN BETA SUBUNIT LYSINE METHYLTRANSFERASE"/>
    <property type="match status" value="1"/>
</dbReference>
<dbReference type="GO" id="GO:0008168">
    <property type="term" value="F:methyltransferase activity"/>
    <property type="evidence" value="ECO:0007669"/>
    <property type="project" value="UniProtKB-KW"/>
</dbReference>
<dbReference type="RefSeq" id="WP_330197985.1">
    <property type="nucleotide sequence ID" value="NZ_JAZDRP010000002.1"/>
</dbReference>
<reference evidence="3 4" key="1">
    <citation type="submission" date="2024-01" db="EMBL/GenBank/DDBJ databases">
        <title>Hyphobacterium bacterium isolated from marine sediment.</title>
        <authorList>
            <person name="Zhao S."/>
        </authorList>
    </citation>
    <scope>NUCLEOTIDE SEQUENCE [LARGE SCALE GENOMIC DNA]</scope>
    <source>
        <strain evidence="4">HN65</strain>
    </source>
</reference>
<proteinExistence type="predicted"/>
<dbReference type="PANTHER" id="PTHR43648:SF1">
    <property type="entry name" value="ELECTRON TRANSFER FLAVOPROTEIN BETA SUBUNIT LYSINE METHYLTRANSFERASE"/>
    <property type="match status" value="1"/>
</dbReference>
<dbReference type="Gene3D" id="3.40.50.150">
    <property type="entry name" value="Vaccinia Virus protein VP39"/>
    <property type="match status" value="1"/>
</dbReference>
<keyword evidence="3" id="KW-0689">Ribosomal protein</keyword>
<dbReference type="GO" id="GO:0032259">
    <property type="term" value="P:methylation"/>
    <property type="evidence" value="ECO:0007669"/>
    <property type="project" value="UniProtKB-KW"/>
</dbReference>
<dbReference type="InterPro" id="IPR050078">
    <property type="entry name" value="Ribosomal_L11_MeTrfase_PrmA"/>
</dbReference>
<accession>A0ABU7LN43</accession>
<keyword evidence="1 3" id="KW-0489">Methyltransferase</keyword>
<keyword evidence="3" id="KW-0687">Ribonucleoprotein</keyword>
<dbReference type="EMBL" id="JAZDRP010000002">
    <property type="protein sequence ID" value="MEE2525322.1"/>
    <property type="molecule type" value="Genomic_DNA"/>
</dbReference>
<evidence type="ECO:0000256" key="2">
    <source>
        <dbReference type="ARBA" id="ARBA00022679"/>
    </source>
</evidence>
<protein>
    <submittedName>
        <fullName evidence="3">50S ribosomal protein L11 methyltransferase</fullName>
    </submittedName>
</protein>
<gene>
    <name evidence="3" type="ORF">V0U79_03015</name>
</gene>
<keyword evidence="2" id="KW-0808">Transferase</keyword>
<dbReference type="SUPFAM" id="SSF53335">
    <property type="entry name" value="S-adenosyl-L-methionine-dependent methyltransferases"/>
    <property type="match status" value="1"/>
</dbReference>
<name>A0ABU7LN43_9PROT</name>
<dbReference type="Proteomes" id="UP001354971">
    <property type="component" value="Unassembled WGS sequence"/>
</dbReference>
<dbReference type="InterPro" id="IPR029063">
    <property type="entry name" value="SAM-dependent_MTases_sf"/>
</dbReference>
<organism evidence="3 4">
    <name type="scientific">Hyphobacterium lacteum</name>
    <dbReference type="NCBI Taxonomy" id="3116575"/>
    <lineage>
        <taxon>Bacteria</taxon>
        <taxon>Pseudomonadati</taxon>
        <taxon>Pseudomonadota</taxon>
        <taxon>Alphaproteobacteria</taxon>
        <taxon>Maricaulales</taxon>
        <taxon>Maricaulaceae</taxon>
        <taxon>Hyphobacterium</taxon>
    </lineage>
</organism>
<evidence type="ECO:0000313" key="3">
    <source>
        <dbReference type="EMBL" id="MEE2525322.1"/>
    </source>
</evidence>
<sequence length="218" mass="23722">MLKSNESHAGFIRRTTRVLSPPLVPEMNLHLAEESIGLWSQTEEALGEAGLPPPFWAFAWAGGQALARYALDNPDQFSRRSVLDFAAGGGIAGIGAAMAGASQVEAAEIDDFAVAAIDLNAALNGASVTAANHDIIGEDRGWDIVLAADVFYEDRLSRRIESWLRGLHDRGALVLIGDPERHFLPKATLDCLAEYTVPVTRDLEDREIRNAKVWTFRA</sequence>
<evidence type="ECO:0000256" key="1">
    <source>
        <dbReference type="ARBA" id="ARBA00022603"/>
    </source>
</evidence>
<evidence type="ECO:0000313" key="4">
    <source>
        <dbReference type="Proteomes" id="UP001354971"/>
    </source>
</evidence>
<comment type="caution">
    <text evidence="3">The sequence shown here is derived from an EMBL/GenBank/DDBJ whole genome shotgun (WGS) entry which is preliminary data.</text>
</comment>
<keyword evidence="4" id="KW-1185">Reference proteome</keyword>
<dbReference type="Pfam" id="PF06325">
    <property type="entry name" value="PrmA"/>
    <property type="match status" value="1"/>
</dbReference>
<dbReference type="GO" id="GO:0005840">
    <property type="term" value="C:ribosome"/>
    <property type="evidence" value="ECO:0007669"/>
    <property type="project" value="UniProtKB-KW"/>
</dbReference>